<evidence type="ECO:0000256" key="1">
    <source>
        <dbReference type="SAM" id="MobiDB-lite"/>
    </source>
</evidence>
<evidence type="ECO:0000313" key="2">
    <source>
        <dbReference type="EMBL" id="OJA16134.1"/>
    </source>
</evidence>
<evidence type="ECO:0000313" key="3">
    <source>
        <dbReference type="Proteomes" id="UP000183567"/>
    </source>
</evidence>
<dbReference type="EMBL" id="LVVM01002679">
    <property type="protein sequence ID" value="OJA16134.1"/>
    <property type="molecule type" value="Genomic_DNA"/>
</dbReference>
<proteinExistence type="predicted"/>
<name>A0A1J8Q3E7_9AGAM</name>
<evidence type="ECO:0008006" key="4">
    <source>
        <dbReference type="Google" id="ProtNLM"/>
    </source>
</evidence>
<feature type="region of interest" description="Disordered" evidence="1">
    <location>
        <begin position="408"/>
        <end position="444"/>
    </location>
</feature>
<keyword evidence="3" id="KW-1185">Reference proteome</keyword>
<dbReference type="SUPFAM" id="SSF52047">
    <property type="entry name" value="RNI-like"/>
    <property type="match status" value="1"/>
</dbReference>
<gene>
    <name evidence="2" type="ORF">AZE42_00087</name>
</gene>
<accession>A0A1J8Q3E7</accession>
<reference evidence="2 3" key="1">
    <citation type="submission" date="2016-03" db="EMBL/GenBank/DDBJ databases">
        <title>Comparative genomics of the ectomycorrhizal sister species Rhizopogon vinicolor and Rhizopogon vesiculosus (Basidiomycota: Boletales) reveals a divergence of the mating type B locus.</title>
        <authorList>
            <person name="Mujic A.B."/>
            <person name="Kuo A."/>
            <person name="Tritt A."/>
            <person name="Lipzen A."/>
            <person name="Chen C."/>
            <person name="Johnson J."/>
            <person name="Sharma A."/>
            <person name="Barry K."/>
            <person name="Grigoriev I.V."/>
            <person name="Spatafora J.W."/>
        </authorList>
    </citation>
    <scope>NUCLEOTIDE SEQUENCE [LARGE SCALE GENOMIC DNA]</scope>
    <source>
        <strain evidence="2 3">AM-OR11-056</strain>
    </source>
</reference>
<dbReference type="Proteomes" id="UP000183567">
    <property type="component" value="Unassembled WGS sequence"/>
</dbReference>
<feature type="compositionally biased region" description="Low complexity" evidence="1">
    <location>
        <begin position="429"/>
        <end position="441"/>
    </location>
</feature>
<dbReference type="OrthoDB" id="2659974at2759"/>
<protein>
    <recommendedName>
        <fullName evidence="4">F-box domain-containing protein</fullName>
    </recommendedName>
</protein>
<organism evidence="2 3">
    <name type="scientific">Rhizopogon vesiculosus</name>
    <dbReference type="NCBI Taxonomy" id="180088"/>
    <lineage>
        <taxon>Eukaryota</taxon>
        <taxon>Fungi</taxon>
        <taxon>Dikarya</taxon>
        <taxon>Basidiomycota</taxon>
        <taxon>Agaricomycotina</taxon>
        <taxon>Agaricomycetes</taxon>
        <taxon>Agaricomycetidae</taxon>
        <taxon>Boletales</taxon>
        <taxon>Suillineae</taxon>
        <taxon>Rhizopogonaceae</taxon>
        <taxon>Rhizopogon</taxon>
    </lineage>
</organism>
<sequence length="467" mass="52741">MSLPFKQPPPEILLKIFKFALPPAVFLNASLAIGPSSPWCLTQRTKKCIVLVCKLWCQTGTFLLYQDIRLRRIGHVAALLNTLQGSAPLRMLIKAIHITCEITPQYTLMFDEALRRILEMTPNTTCLSLNMGAYDALAMSIRKYDLSKVVHLEIDGVHFLEVLPCLAQCKNLTILSIETIRGVIDIDTLTLECLQELRMSFSSTSLGLLDVIARKWTMPCLRCFAGHHDTPAPDSGMEYIQFLDVYGRHLATLSLTATWVEMSPCVLDVQMLLDRCPALEHLVLVSPTSKNLECTFKMSHECLRWIDIWAQWYSSMFASDFAPDSMYIAPDPDDVLSALKAQDFPQLQAVRLFDRALFDATIPHLPLLIPPQSVQHRETLRWRFPGIDIQDYGEKIYREDMKYVPSSTADCDGYARESDPMADSDDDQSSGSVSSPSYSAYDSEEGDLEMLEDFTYLSDGIPRTRQA</sequence>
<comment type="caution">
    <text evidence="2">The sequence shown here is derived from an EMBL/GenBank/DDBJ whole genome shotgun (WGS) entry which is preliminary data.</text>
</comment>
<dbReference type="AlphaFoldDB" id="A0A1J8Q3E7"/>